<name>A0A2T3NZX1_9GAMM</name>
<reference evidence="5 6" key="1">
    <citation type="submission" date="2018-01" db="EMBL/GenBank/DDBJ databases">
        <title>Whole genome sequencing of Histamine producing bacteria.</title>
        <authorList>
            <person name="Butler K."/>
        </authorList>
    </citation>
    <scope>NUCLEOTIDE SEQUENCE [LARGE SCALE GENOMIC DNA]</scope>
    <source>
        <strain evidence="5 6">DSM 100436</strain>
    </source>
</reference>
<keyword evidence="2 5" id="KW-0489">Methyltransferase</keyword>
<dbReference type="CDD" id="cd02440">
    <property type="entry name" value="AdoMet_MTases"/>
    <property type="match status" value="1"/>
</dbReference>
<dbReference type="GO" id="GO:0008757">
    <property type="term" value="F:S-adenosylmethionine-dependent methyltransferase activity"/>
    <property type="evidence" value="ECO:0007669"/>
    <property type="project" value="InterPro"/>
</dbReference>
<gene>
    <name evidence="5" type="ORF">C9I98_00675</name>
</gene>
<feature type="domain" description="Methyltransferase type 11" evidence="4">
    <location>
        <begin position="39"/>
        <end position="120"/>
    </location>
</feature>
<dbReference type="OrthoDB" id="9797252at2"/>
<dbReference type="InterPro" id="IPR013216">
    <property type="entry name" value="Methyltransf_11"/>
</dbReference>
<comment type="caution">
    <text evidence="5">The sequence shown here is derived from an EMBL/GenBank/DDBJ whole genome shotgun (WGS) entry which is preliminary data.</text>
</comment>
<dbReference type="AlphaFoldDB" id="A0A2T3NZX1"/>
<sequence>MSDHYNDEVSKHYATYRPPLHQMILSANLAKNDSFQYGLDIGCGTGVSTIALAEYCHSVLGVDPSDAMIRQTKSDDRIHYRVGFGESIPLADNTVDIVTFAGSLSYAKSDALVAEIKRVCGVDALVLVYDFEVLLTDTMKYLGITQKPRPSSYDHAVNFNDYNGLVEQAAHQTRLQLNMTSEELAHVLFSSSKRYASLVELFGPDDTFATVVKMLEKKDNKHCIDADIYYSRYLVNQR</sequence>
<accession>A0A2T3NZX1</accession>
<evidence type="ECO:0000256" key="2">
    <source>
        <dbReference type="ARBA" id="ARBA00022603"/>
    </source>
</evidence>
<protein>
    <submittedName>
        <fullName evidence="5">Class I SAM-dependent methyltransferase</fullName>
    </submittedName>
</protein>
<dbReference type="InterPro" id="IPR029063">
    <property type="entry name" value="SAM-dependent_MTases_sf"/>
</dbReference>
<dbReference type="SUPFAM" id="SSF53335">
    <property type="entry name" value="S-adenosyl-L-methionine-dependent methyltransferases"/>
    <property type="match status" value="1"/>
</dbReference>
<dbReference type="Gene3D" id="3.40.50.150">
    <property type="entry name" value="Vaccinia Virus protein VP39"/>
    <property type="match status" value="1"/>
</dbReference>
<dbReference type="Pfam" id="PF08241">
    <property type="entry name" value="Methyltransf_11"/>
    <property type="match status" value="1"/>
</dbReference>
<keyword evidence="3 5" id="KW-0808">Transferase</keyword>
<dbReference type="PANTHER" id="PTHR44942:SF4">
    <property type="entry name" value="METHYLTRANSFERASE TYPE 11 DOMAIN-CONTAINING PROTEIN"/>
    <property type="match status" value="1"/>
</dbReference>
<evidence type="ECO:0000313" key="6">
    <source>
        <dbReference type="Proteomes" id="UP000241771"/>
    </source>
</evidence>
<keyword evidence="6" id="KW-1185">Reference proteome</keyword>
<dbReference type="EMBL" id="PYMA01000001">
    <property type="protein sequence ID" value="PSW21815.1"/>
    <property type="molecule type" value="Genomic_DNA"/>
</dbReference>
<dbReference type="GO" id="GO:0032259">
    <property type="term" value="P:methylation"/>
    <property type="evidence" value="ECO:0007669"/>
    <property type="project" value="UniProtKB-KW"/>
</dbReference>
<dbReference type="PANTHER" id="PTHR44942">
    <property type="entry name" value="METHYLTRANSF_11 DOMAIN-CONTAINING PROTEIN"/>
    <property type="match status" value="1"/>
</dbReference>
<dbReference type="RefSeq" id="WP_036819777.1">
    <property type="nucleotide sequence ID" value="NZ_JGVO01000239.1"/>
</dbReference>
<evidence type="ECO:0000259" key="4">
    <source>
        <dbReference type="Pfam" id="PF08241"/>
    </source>
</evidence>
<dbReference type="Proteomes" id="UP000241771">
    <property type="component" value="Unassembled WGS sequence"/>
</dbReference>
<evidence type="ECO:0000256" key="1">
    <source>
        <dbReference type="ARBA" id="ARBA00008361"/>
    </source>
</evidence>
<proteinExistence type="inferred from homology"/>
<comment type="similarity">
    <text evidence="1">Belongs to the methyltransferase superfamily.</text>
</comment>
<dbReference type="InterPro" id="IPR051052">
    <property type="entry name" value="Diverse_substrate_MTase"/>
</dbReference>
<organism evidence="5 6">
    <name type="scientific">Photobacterium sanctipauli</name>
    <dbReference type="NCBI Taxonomy" id="1342794"/>
    <lineage>
        <taxon>Bacteria</taxon>
        <taxon>Pseudomonadati</taxon>
        <taxon>Pseudomonadota</taxon>
        <taxon>Gammaproteobacteria</taxon>
        <taxon>Vibrionales</taxon>
        <taxon>Vibrionaceae</taxon>
        <taxon>Photobacterium</taxon>
    </lineage>
</organism>
<evidence type="ECO:0000256" key="3">
    <source>
        <dbReference type="ARBA" id="ARBA00022679"/>
    </source>
</evidence>
<evidence type="ECO:0000313" key="5">
    <source>
        <dbReference type="EMBL" id="PSW21815.1"/>
    </source>
</evidence>